<feature type="compositionally biased region" description="Low complexity" evidence="1">
    <location>
        <begin position="218"/>
        <end position="240"/>
    </location>
</feature>
<feature type="compositionally biased region" description="Polar residues" evidence="1">
    <location>
        <begin position="180"/>
        <end position="194"/>
    </location>
</feature>
<feature type="compositionally biased region" description="Basic and acidic residues" evidence="1">
    <location>
        <begin position="126"/>
        <end position="138"/>
    </location>
</feature>
<comment type="caution">
    <text evidence="2">The sequence shown here is derived from an EMBL/GenBank/DDBJ whole genome shotgun (WGS) entry which is preliminary data.</text>
</comment>
<proteinExistence type="predicted"/>
<keyword evidence="3" id="KW-1185">Reference proteome</keyword>
<dbReference type="AlphaFoldDB" id="A0A1Q9DYN5"/>
<feature type="region of interest" description="Disordered" evidence="1">
    <location>
        <begin position="217"/>
        <end position="244"/>
    </location>
</feature>
<evidence type="ECO:0000313" key="3">
    <source>
        <dbReference type="Proteomes" id="UP000186817"/>
    </source>
</evidence>
<accession>A0A1Q9DYN5</accession>
<organism evidence="2 3">
    <name type="scientific">Symbiodinium microadriaticum</name>
    <name type="common">Dinoflagellate</name>
    <name type="synonym">Zooxanthella microadriatica</name>
    <dbReference type="NCBI Taxonomy" id="2951"/>
    <lineage>
        <taxon>Eukaryota</taxon>
        <taxon>Sar</taxon>
        <taxon>Alveolata</taxon>
        <taxon>Dinophyceae</taxon>
        <taxon>Suessiales</taxon>
        <taxon>Symbiodiniaceae</taxon>
        <taxon>Symbiodinium</taxon>
    </lineage>
</organism>
<name>A0A1Q9DYN5_SYMMI</name>
<gene>
    <name evidence="2" type="ORF">AK812_SmicGene17102</name>
</gene>
<dbReference type="OrthoDB" id="443324at2759"/>
<sequence length="439" mass="45184">MASPGPGARDARSPRTSPRTSPRSDAGRTGLPSRVQAPAEASIPASSFWAPPNRSRTSSTATAKRTASRSPRASPPSPAAEPTTKAWVRLLDKVSAVLEAEDRNKARAAAGAEESFDVTSPPSEPKSFRKSPDARDPPDVVPCVTFQSPSLTRTSQESESSLPATSVEVIELTLHCQQSGAATDDVNSNASTSVAAEKPDQEAVSLSEAARSVIAPCASRETSVSAASRATSASRTQPSTAPGPRAVVLSSARVTGPNGLLPLAAYTTSSGPVKSWTPIWNQAAPVVFPASPAATGRPCGSPLTSSPRVHQVESPRMPRQDGAILGHPCQSGPGSPVGSRATHVEGHVVRASQPSSSQHKEASLTGRGLSASPVCTSASGARRSPRVVPPRAEDVVEASAAVQEKASVGTTTPRFMGGLADTMTRDMTPYMGSLEVSAV</sequence>
<dbReference type="EMBL" id="LSRX01000333">
    <property type="protein sequence ID" value="OLQ00272.1"/>
    <property type="molecule type" value="Genomic_DNA"/>
</dbReference>
<dbReference type="Proteomes" id="UP000186817">
    <property type="component" value="Unassembled WGS sequence"/>
</dbReference>
<feature type="region of interest" description="Disordered" evidence="1">
    <location>
        <begin position="1"/>
        <end position="86"/>
    </location>
</feature>
<evidence type="ECO:0000313" key="2">
    <source>
        <dbReference type="EMBL" id="OLQ00272.1"/>
    </source>
</evidence>
<evidence type="ECO:0000256" key="1">
    <source>
        <dbReference type="SAM" id="MobiDB-lite"/>
    </source>
</evidence>
<reference evidence="2 3" key="1">
    <citation type="submission" date="2016-02" db="EMBL/GenBank/DDBJ databases">
        <title>Genome analysis of coral dinoflagellate symbionts highlights evolutionary adaptations to a symbiotic lifestyle.</title>
        <authorList>
            <person name="Aranda M."/>
            <person name="Li Y."/>
            <person name="Liew Y.J."/>
            <person name="Baumgarten S."/>
            <person name="Simakov O."/>
            <person name="Wilson M."/>
            <person name="Piel J."/>
            <person name="Ashoor H."/>
            <person name="Bougouffa S."/>
            <person name="Bajic V.B."/>
            <person name="Ryu T."/>
            <person name="Ravasi T."/>
            <person name="Bayer T."/>
            <person name="Micklem G."/>
            <person name="Kim H."/>
            <person name="Bhak J."/>
            <person name="Lajeunesse T.C."/>
            <person name="Voolstra C.R."/>
        </authorList>
    </citation>
    <scope>NUCLEOTIDE SEQUENCE [LARGE SCALE GENOMIC DNA]</scope>
    <source>
        <strain evidence="2 3">CCMP2467</strain>
    </source>
</reference>
<feature type="compositionally biased region" description="Low complexity" evidence="1">
    <location>
        <begin position="14"/>
        <end position="24"/>
    </location>
</feature>
<feature type="compositionally biased region" description="Low complexity" evidence="1">
    <location>
        <begin position="51"/>
        <end position="72"/>
    </location>
</feature>
<feature type="region of interest" description="Disordered" evidence="1">
    <location>
        <begin position="103"/>
        <end position="164"/>
    </location>
</feature>
<feature type="region of interest" description="Disordered" evidence="1">
    <location>
        <begin position="349"/>
        <end position="389"/>
    </location>
</feature>
<protein>
    <submittedName>
        <fullName evidence="2">Uncharacterized protein</fullName>
    </submittedName>
</protein>
<feature type="region of interest" description="Disordered" evidence="1">
    <location>
        <begin position="180"/>
        <end position="203"/>
    </location>
</feature>
<feature type="compositionally biased region" description="Polar residues" evidence="1">
    <location>
        <begin position="145"/>
        <end position="164"/>
    </location>
</feature>